<protein>
    <submittedName>
        <fullName evidence="1">Uncharacterized protein</fullName>
    </submittedName>
</protein>
<dbReference type="EMBL" id="AP014880">
    <property type="protein sequence ID" value="BAW17278.1"/>
    <property type="molecule type" value="Genomic_DNA"/>
</dbReference>
<dbReference type="GeneID" id="97128289"/>
<reference evidence="1 2" key="1">
    <citation type="journal article" date="2017" name="Infect. Immun.">
        <title>Characterization of the Pathogenicity of Streptococcus intermedius TYG1620 Isolated from a Human Brain Abscess Based on the Complete Genome Sequence with Transcriptome Analysis and Transposon Mutagenesis in a Murine Subcutaneous Abscess Model.</title>
        <authorList>
            <person name="Hasegawa N."/>
            <person name="Sekizuka T."/>
            <person name="Sugi Y."/>
            <person name="Kawakami N."/>
            <person name="Ogasawara Y."/>
            <person name="Kato K."/>
            <person name="Yamashita A."/>
            <person name="Takeuchi F."/>
            <person name="Kuroda M."/>
        </authorList>
    </citation>
    <scope>NUCLEOTIDE SEQUENCE [LARGE SCALE GENOMIC DNA]</scope>
    <source>
        <strain evidence="1 2">TYG1620</strain>
    </source>
</reference>
<gene>
    <name evidence="1" type="ORF">SITYG_12990</name>
</gene>
<accession>A0AAD1FJL1</accession>
<evidence type="ECO:0000313" key="2">
    <source>
        <dbReference type="Proteomes" id="UP000217792"/>
    </source>
</evidence>
<sequence length="43" mass="4637">MFVKDRSLVYALGISDFILASRTVANRDASLALMFMAGAITLS</sequence>
<dbReference type="RefSeq" id="WP_003076670.1">
    <property type="nucleotide sequence ID" value="NZ_LS483436.1"/>
</dbReference>
<evidence type="ECO:0000313" key="1">
    <source>
        <dbReference type="EMBL" id="BAW17278.1"/>
    </source>
</evidence>
<name>A0AAD1FJL1_STRIT</name>
<organism evidence="1 2">
    <name type="scientific">Streptococcus intermedius</name>
    <dbReference type="NCBI Taxonomy" id="1338"/>
    <lineage>
        <taxon>Bacteria</taxon>
        <taxon>Bacillati</taxon>
        <taxon>Bacillota</taxon>
        <taxon>Bacilli</taxon>
        <taxon>Lactobacillales</taxon>
        <taxon>Streptococcaceae</taxon>
        <taxon>Streptococcus</taxon>
        <taxon>Streptococcus anginosus group</taxon>
    </lineage>
</organism>
<dbReference type="AlphaFoldDB" id="A0AAD1FJL1"/>
<proteinExistence type="predicted"/>
<dbReference type="Proteomes" id="UP000217792">
    <property type="component" value="Chromosome"/>
</dbReference>